<dbReference type="PANTHER" id="PTHR31793">
    <property type="entry name" value="4-HYDROXYBENZOYL-COA THIOESTERASE FAMILY MEMBER"/>
    <property type="match status" value="1"/>
</dbReference>
<dbReference type="InterPro" id="IPR029069">
    <property type="entry name" value="HotDog_dom_sf"/>
</dbReference>
<evidence type="ECO:0000313" key="4">
    <source>
        <dbReference type="Proteomes" id="UP001249959"/>
    </source>
</evidence>
<dbReference type="NCBIfam" id="TIGR00051">
    <property type="entry name" value="YbgC/FadM family acyl-CoA thioesterase"/>
    <property type="match status" value="1"/>
</dbReference>
<dbReference type="EC" id="3.1.2.-" evidence="3"/>
<comment type="similarity">
    <text evidence="1">Belongs to the 4-hydroxybenzoyl-CoA thioesterase family.</text>
</comment>
<keyword evidence="4" id="KW-1185">Reference proteome</keyword>
<gene>
    <name evidence="3" type="ORF">PQG45_04395</name>
</gene>
<evidence type="ECO:0000313" key="3">
    <source>
        <dbReference type="EMBL" id="MDU0808271.1"/>
    </source>
</evidence>
<dbReference type="RefSeq" id="WP_315575440.1">
    <property type="nucleotide sequence ID" value="NZ_JARDXH010000002.1"/>
</dbReference>
<protein>
    <submittedName>
        <fullName evidence="3">Thioesterase family protein</fullName>
        <ecNumber evidence="3">3.1.2.-</ecNumber>
    </submittedName>
</protein>
<organism evidence="3 4">
    <name type="scientific">Aquirufa regiilacus</name>
    <dbReference type="NCBI Taxonomy" id="3024868"/>
    <lineage>
        <taxon>Bacteria</taxon>
        <taxon>Pseudomonadati</taxon>
        <taxon>Bacteroidota</taxon>
        <taxon>Cytophagia</taxon>
        <taxon>Cytophagales</taxon>
        <taxon>Flectobacillaceae</taxon>
        <taxon>Aquirufa</taxon>
    </lineage>
</organism>
<sequence>MYSHAVKYRVCYADTDQMGYVYYGNYARLYEIARVETLRSLGVSYKSLEDNGIGLPVAEHYTKFLAPGLYDDELTIICHVDSLPTRKIVFSYQIKNEAGVVINEGSTTLVFWDLNAKKVIKAPDFIMNALQPYYQA</sequence>
<dbReference type="GO" id="GO:0016787">
    <property type="term" value="F:hydrolase activity"/>
    <property type="evidence" value="ECO:0007669"/>
    <property type="project" value="UniProtKB-KW"/>
</dbReference>
<keyword evidence="2 3" id="KW-0378">Hydrolase</keyword>
<dbReference type="PIRSF" id="PIRSF003230">
    <property type="entry name" value="YbgC"/>
    <property type="match status" value="1"/>
</dbReference>
<dbReference type="Gene3D" id="3.10.129.10">
    <property type="entry name" value="Hotdog Thioesterase"/>
    <property type="match status" value="1"/>
</dbReference>
<dbReference type="Pfam" id="PF13279">
    <property type="entry name" value="4HBT_2"/>
    <property type="match status" value="1"/>
</dbReference>
<name>A0ABU3TQX0_9BACT</name>
<dbReference type="InterPro" id="IPR050563">
    <property type="entry name" value="4-hydroxybenzoyl-CoA_TE"/>
</dbReference>
<dbReference type="SUPFAM" id="SSF54637">
    <property type="entry name" value="Thioesterase/thiol ester dehydrase-isomerase"/>
    <property type="match status" value="1"/>
</dbReference>
<accession>A0ABU3TQX0</accession>
<evidence type="ECO:0000256" key="1">
    <source>
        <dbReference type="ARBA" id="ARBA00005953"/>
    </source>
</evidence>
<comment type="caution">
    <text evidence="3">The sequence shown here is derived from an EMBL/GenBank/DDBJ whole genome shotgun (WGS) entry which is preliminary data.</text>
</comment>
<proteinExistence type="inferred from homology"/>
<dbReference type="PANTHER" id="PTHR31793:SF27">
    <property type="entry name" value="NOVEL THIOESTERASE SUPERFAMILY DOMAIN AND SAPOSIN A-TYPE DOMAIN CONTAINING PROTEIN (0610012H03RIK)"/>
    <property type="match status" value="1"/>
</dbReference>
<dbReference type="Proteomes" id="UP001249959">
    <property type="component" value="Unassembled WGS sequence"/>
</dbReference>
<dbReference type="InterPro" id="IPR006684">
    <property type="entry name" value="YbgC/YbaW"/>
</dbReference>
<evidence type="ECO:0000256" key="2">
    <source>
        <dbReference type="ARBA" id="ARBA00022801"/>
    </source>
</evidence>
<dbReference type="EMBL" id="JAVNWW010000001">
    <property type="protein sequence ID" value="MDU0808271.1"/>
    <property type="molecule type" value="Genomic_DNA"/>
</dbReference>
<dbReference type="CDD" id="cd00586">
    <property type="entry name" value="4HBT"/>
    <property type="match status" value="1"/>
</dbReference>
<reference evidence="3 4" key="1">
    <citation type="submission" date="2023-09" db="EMBL/GenBank/DDBJ databases">
        <title>Aquirufa genomes.</title>
        <authorList>
            <person name="Pitt A."/>
        </authorList>
    </citation>
    <scope>NUCLEOTIDE SEQUENCE [LARGE SCALE GENOMIC DNA]</scope>
    <source>
        <strain evidence="3 4">LEOWEIH-7C</strain>
    </source>
</reference>